<dbReference type="EMBL" id="JASCTH010000006">
    <property type="protein sequence ID" value="MDI6099056.1"/>
    <property type="molecule type" value="Genomic_DNA"/>
</dbReference>
<dbReference type="Gene3D" id="1.10.10.1320">
    <property type="entry name" value="Anti-sigma factor, zinc-finger domain"/>
    <property type="match status" value="1"/>
</dbReference>
<feature type="transmembrane region" description="Helical" evidence="3">
    <location>
        <begin position="118"/>
        <end position="141"/>
    </location>
</feature>
<feature type="transmembrane region" description="Helical" evidence="3">
    <location>
        <begin position="248"/>
        <end position="267"/>
    </location>
</feature>
<dbReference type="Proteomes" id="UP001241758">
    <property type="component" value="Unassembled WGS sequence"/>
</dbReference>
<feature type="transmembrane region" description="Helical" evidence="3">
    <location>
        <begin position="90"/>
        <end position="112"/>
    </location>
</feature>
<feature type="transmembrane region" description="Helical" evidence="3">
    <location>
        <begin position="189"/>
        <end position="209"/>
    </location>
</feature>
<feature type="transmembrane region" description="Helical" evidence="3">
    <location>
        <begin position="162"/>
        <end position="183"/>
    </location>
</feature>
<sequence length="278" mass="29172">MTDSWHIDTALLSDYEEGTLSPSRVMAVEAHMLACAGCRTRVPVDYTWLTGNFSVIYDNVHAPRVGPLQRLLTRLGLPEHRLRLLTATPALRWSWLAATAAVLGLAVAVSWLDWSGAAAMSTVFLALAPILPVATVATAYGPSADPMREITGTTPAAGPALVLWRAVAVVGVAVVMAAVAGLLLPGPGWFAAAWLLPALLLCTGTLALATSLSLPVAAGTLGGLWLTGLYAVVRVVRDDVFVPLVFGPPAQFGYLAAAAAAAAVLTLRRRRFDLGESR</sequence>
<accession>A0ABT6WTH3</accession>
<evidence type="ECO:0000256" key="3">
    <source>
        <dbReference type="SAM" id="Phobius"/>
    </source>
</evidence>
<keyword evidence="1" id="KW-0805">Transcription regulation</keyword>
<evidence type="ECO:0000313" key="6">
    <source>
        <dbReference type="EMBL" id="MDI6102951.1"/>
    </source>
</evidence>
<name>A0ABT6WTH3_9ACTN</name>
<reference evidence="6 7" key="1">
    <citation type="submission" date="2023-05" db="EMBL/GenBank/DDBJ databases">
        <title>Actinoplanes sp. NEAU-A12 genome sequencing.</title>
        <authorList>
            <person name="Wang Z.-S."/>
        </authorList>
    </citation>
    <scope>NUCLEOTIDE SEQUENCE [LARGE SCALE GENOMIC DNA]</scope>
    <source>
        <strain evidence="6 7">NEAU-A12</strain>
    </source>
</reference>
<dbReference type="InterPro" id="IPR027383">
    <property type="entry name" value="Znf_put"/>
</dbReference>
<evidence type="ECO:0000259" key="4">
    <source>
        <dbReference type="Pfam" id="PF13490"/>
    </source>
</evidence>
<dbReference type="EMBL" id="JASCTH010000022">
    <property type="protein sequence ID" value="MDI6102951.1"/>
    <property type="molecule type" value="Genomic_DNA"/>
</dbReference>
<dbReference type="InterPro" id="IPR041916">
    <property type="entry name" value="Anti_sigma_zinc_sf"/>
</dbReference>
<keyword evidence="7" id="KW-1185">Reference proteome</keyword>
<feature type="domain" description="Putative zinc-finger" evidence="4">
    <location>
        <begin position="10"/>
        <end position="39"/>
    </location>
</feature>
<dbReference type="Pfam" id="PF13490">
    <property type="entry name" value="zf-HC2"/>
    <property type="match status" value="1"/>
</dbReference>
<keyword evidence="3" id="KW-0812">Transmembrane</keyword>
<feature type="transmembrane region" description="Helical" evidence="3">
    <location>
        <begin position="216"/>
        <end position="236"/>
    </location>
</feature>
<organism evidence="6 7">
    <name type="scientific">Actinoplanes sandaracinus</name>
    <dbReference type="NCBI Taxonomy" id="3045177"/>
    <lineage>
        <taxon>Bacteria</taxon>
        <taxon>Bacillati</taxon>
        <taxon>Actinomycetota</taxon>
        <taxon>Actinomycetes</taxon>
        <taxon>Micromonosporales</taxon>
        <taxon>Micromonosporaceae</taxon>
        <taxon>Actinoplanes</taxon>
    </lineage>
</organism>
<evidence type="ECO:0000256" key="2">
    <source>
        <dbReference type="ARBA" id="ARBA00023163"/>
    </source>
</evidence>
<proteinExistence type="predicted"/>
<evidence type="ECO:0000313" key="7">
    <source>
        <dbReference type="Proteomes" id="UP001241758"/>
    </source>
</evidence>
<evidence type="ECO:0000313" key="5">
    <source>
        <dbReference type="EMBL" id="MDI6099056.1"/>
    </source>
</evidence>
<evidence type="ECO:0000256" key="1">
    <source>
        <dbReference type="ARBA" id="ARBA00023015"/>
    </source>
</evidence>
<gene>
    <name evidence="5" type="ORF">QLQ12_10645</name>
    <name evidence="6" type="ORF">QLQ12_30475</name>
</gene>
<dbReference type="RefSeq" id="WP_282759034.1">
    <property type="nucleotide sequence ID" value="NZ_JASCTH010000006.1"/>
</dbReference>
<keyword evidence="3" id="KW-1133">Transmembrane helix</keyword>
<keyword evidence="3" id="KW-0472">Membrane</keyword>
<comment type="caution">
    <text evidence="6">The sequence shown here is derived from an EMBL/GenBank/DDBJ whole genome shotgun (WGS) entry which is preliminary data.</text>
</comment>
<protein>
    <submittedName>
        <fullName evidence="6">Zf-HC2 domain-containing protein</fullName>
    </submittedName>
</protein>
<keyword evidence="2" id="KW-0804">Transcription</keyword>